<dbReference type="PANTHER" id="PTHR11076">
    <property type="entry name" value="DNA REPAIR POLYMERASE UMUC / TRANSFERASE FAMILY MEMBER"/>
    <property type="match status" value="1"/>
</dbReference>
<dbReference type="EMBL" id="PFMC01000025">
    <property type="protein sequence ID" value="PIY95219.1"/>
    <property type="molecule type" value="Genomic_DNA"/>
</dbReference>
<evidence type="ECO:0000313" key="5">
    <source>
        <dbReference type="Proteomes" id="UP000228689"/>
    </source>
</evidence>
<dbReference type="CDD" id="cd03586">
    <property type="entry name" value="PolY_Pol_IV_kappa"/>
    <property type="match status" value="1"/>
</dbReference>
<dbReference type="EC" id="2.7.7.7" evidence="2"/>
<dbReference type="Gene3D" id="3.30.70.270">
    <property type="match status" value="1"/>
</dbReference>
<gene>
    <name evidence="2" type="primary">dinB</name>
    <name evidence="4" type="ORF">COY67_01065</name>
</gene>
<evidence type="ECO:0000259" key="3">
    <source>
        <dbReference type="PROSITE" id="PS50173"/>
    </source>
</evidence>
<dbReference type="GO" id="GO:0003684">
    <property type="term" value="F:damaged DNA binding"/>
    <property type="evidence" value="ECO:0007669"/>
    <property type="project" value="InterPro"/>
</dbReference>
<comment type="caution">
    <text evidence="4">The sequence shown here is derived from an EMBL/GenBank/DDBJ whole genome shotgun (WGS) entry which is preliminary data.</text>
</comment>
<dbReference type="GO" id="GO:0006281">
    <property type="term" value="P:DNA repair"/>
    <property type="evidence" value="ECO:0007669"/>
    <property type="project" value="UniProtKB-UniRule"/>
</dbReference>
<keyword evidence="2" id="KW-0235">DNA replication</keyword>
<comment type="subunit">
    <text evidence="2">Monomer.</text>
</comment>
<dbReference type="GO" id="GO:0000287">
    <property type="term" value="F:magnesium ion binding"/>
    <property type="evidence" value="ECO:0007669"/>
    <property type="project" value="UniProtKB-UniRule"/>
</dbReference>
<dbReference type="InterPro" id="IPR022880">
    <property type="entry name" value="DNApol_IV"/>
</dbReference>
<feature type="binding site" evidence="2">
    <location>
        <position position="113"/>
    </location>
    <ligand>
        <name>Mg(2+)</name>
        <dbReference type="ChEBI" id="CHEBI:18420"/>
    </ligand>
</feature>
<feature type="active site" evidence="2">
    <location>
        <position position="114"/>
    </location>
</feature>
<dbReference type="GO" id="GO:0042276">
    <property type="term" value="P:error-prone translesion synthesis"/>
    <property type="evidence" value="ECO:0007669"/>
    <property type="project" value="TreeGrafter"/>
</dbReference>
<comment type="cofactor">
    <cofactor evidence="2">
        <name>Mg(2+)</name>
        <dbReference type="ChEBI" id="CHEBI:18420"/>
    </cofactor>
    <text evidence="2">Binds 2 magnesium ions per subunit.</text>
</comment>
<feature type="site" description="Substrate discrimination" evidence="2">
    <location>
        <position position="26"/>
    </location>
</feature>
<protein>
    <recommendedName>
        <fullName evidence="2">DNA polymerase IV</fullName>
        <shortName evidence="2">Pol IV</shortName>
        <ecNumber evidence="2">2.7.7.7</ecNumber>
    </recommendedName>
</protein>
<reference evidence="5" key="1">
    <citation type="submission" date="2017-09" db="EMBL/GenBank/DDBJ databases">
        <title>Depth-based differentiation of microbial function through sediment-hosted aquifers and enrichment of novel symbionts in the deep terrestrial subsurface.</title>
        <authorList>
            <person name="Probst A.J."/>
            <person name="Ladd B."/>
            <person name="Jarett J.K."/>
            <person name="Geller-Mcgrath D.E."/>
            <person name="Sieber C.M.K."/>
            <person name="Emerson J.B."/>
            <person name="Anantharaman K."/>
            <person name="Thomas B.C."/>
            <person name="Malmstrom R."/>
            <person name="Stieglmeier M."/>
            <person name="Klingl A."/>
            <person name="Woyke T."/>
            <person name="Ryan C.M."/>
            <person name="Banfield J.F."/>
        </authorList>
    </citation>
    <scope>NUCLEOTIDE SEQUENCE [LARGE SCALE GENOMIC DNA]</scope>
</reference>
<proteinExistence type="inferred from homology"/>
<keyword evidence="2" id="KW-0479">Metal-binding</keyword>
<dbReference type="PANTHER" id="PTHR11076:SF34">
    <property type="entry name" value="PROTEIN UMUC"/>
    <property type="match status" value="1"/>
</dbReference>
<dbReference type="Pfam" id="PF00817">
    <property type="entry name" value="IMS"/>
    <property type="match status" value="1"/>
</dbReference>
<keyword evidence="2" id="KW-0548">Nucleotidyltransferase</keyword>
<sequence>MVNQKQNFMIQHWPRAILHLDADAFFASCEQALNPELKGKPVVTGAERGIVSAASYEAKDMGINRGIPLWEVRKICPEAIILPSDYESYSLISTRIFDIMRQFTPQVEEYSIDEAFADLTGLQRPLHSSYQLIAKNMKKIIELELGITVSVGVSVNKQLAKIAANFQKPSGLTIVPGPMIEYLLDKTPLEKVWGFGPSTVSYLQKYKLKTAYDFACQSEFWVKKHLNKSGVEIWQELKGQQVHQVSDAKHEVYKSISKMKTFIPPSSDPKYLTGQLIRNLESACIKARRHNLLANRVIIYLRQQNFQSTGFEIKLNQASNSALLITPLIKEVFNKIFNKDNEYRTTGIVLSHLTNNAEVQTSLFANQLKIAKMEKMTSVIDIINNKFGKHTIHQASSLPINPASRGTREHKSTRWQDVFKGETYRQHLHLPRWSIKTS</sequence>
<evidence type="ECO:0000256" key="1">
    <source>
        <dbReference type="ARBA" id="ARBA00010945"/>
    </source>
</evidence>
<keyword evidence="2" id="KW-0963">Cytoplasm</keyword>
<dbReference type="InterPro" id="IPR036775">
    <property type="entry name" value="DNA_pol_Y-fam_lit_finger_sf"/>
</dbReference>
<dbReference type="InterPro" id="IPR017961">
    <property type="entry name" value="DNA_pol_Y-fam_little_finger"/>
</dbReference>
<dbReference type="GO" id="GO:0006261">
    <property type="term" value="P:DNA-templated DNA replication"/>
    <property type="evidence" value="ECO:0007669"/>
    <property type="project" value="UniProtKB-UniRule"/>
</dbReference>
<dbReference type="GO" id="GO:0009432">
    <property type="term" value="P:SOS response"/>
    <property type="evidence" value="ECO:0007669"/>
    <property type="project" value="TreeGrafter"/>
</dbReference>
<comment type="subcellular location">
    <subcellularLocation>
        <location evidence="2">Cytoplasm</location>
    </subcellularLocation>
</comment>
<dbReference type="HAMAP" id="MF_01113">
    <property type="entry name" value="DNApol_IV"/>
    <property type="match status" value="1"/>
</dbReference>
<dbReference type="AlphaFoldDB" id="A0A2M7REQ1"/>
<comment type="catalytic activity">
    <reaction evidence="2">
        <text>DNA(n) + a 2'-deoxyribonucleoside 5'-triphosphate = DNA(n+1) + diphosphate</text>
        <dbReference type="Rhea" id="RHEA:22508"/>
        <dbReference type="Rhea" id="RHEA-COMP:17339"/>
        <dbReference type="Rhea" id="RHEA-COMP:17340"/>
        <dbReference type="ChEBI" id="CHEBI:33019"/>
        <dbReference type="ChEBI" id="CHEBI:61560"/>
        <dbReference type="ChEBI" id="CHEBI:173112"/>
        <dbReference type="EC" id="2.7.7.7"/>
    </reaction>
</comment>
<dbReference type="PROSITE" id="PS50173">
    <property type="entry name" value="UMUC"/>
    <property type="match status" value="1"/>
</dbReference>
<feature type="domain" description="UmuC" evidence="3">
    <location>
        <begin position="17"/>
        <end position="196"/>
    </location>
</feature>
<dbReference type="InterPro" id="IPR001126">
    <property type="entry name" value="UmuC"/>
</dbReference>
<keyword evidence="2" id="KW-0460">Magnesium</keyword>
<dbReference type="GO" id="GO:0003887">
    <property type="term" value="F:DNA-directed DNA polymerase activity"/>
    <property type="evidence" value="ECO:0007669"/>
    <property type="project" value="UniProtKB-UniRule"/>
</dbReference>
<dbReference type="GO" id="GO:0005829">
    <property type="term" value="C:cytosol"/>
    <property type="evidence" value="ECO:0007669"/>
    <property type="project" value="TreeGrafter"/>
</dbReference>
<comment type="similarity">
    <text evidence="1 2">Belongs to the DNA polymerase type-Y family.</text>
</comment>
<dbReference type="InterPro" id="IPR043128">
    <property type="entry name" value="Rev_trsase/Diguanyl_cyclase"/>
</dbReference>
<name>A0A2M7REQ1_9BACT</name>
<dbReference type="InterPro" id="IPR043502">
    <property type="entry name" value="DNA/RNA_pol_sf"/>
</dbReference>
<keyword evidence="2" id="KW-0515">Mutator protein</keyword>
<evidence type="ECO:0000256" key="2">
    <source>
        <dbReference type="HAMAP-Rule" id="MF_01113"/>
    </source>
</evidence>
<feature type="binding site" evidence="2">
    <location>
        <position position="21"/>
    </location>
    <ligand>
        <name>Mg(2+)</name>
        <dbReference type="ChEBI" id="CHEBI:18420"/>
    </ligand>
</feature>
<dbReference type="SUPFAM" id="SSF100879">
    <property type="entry name" value="Lesion bypass DNA polymerase (Y-family), little finger domain"/>
    <property type="match status" value="1"/>
</dbReference>
<keyword evidence="2" id="KW-0239">DNA-directed DNA polymerase</keyword>
<dbReference type="Gene3D" id="3.40.1170.60">
    <property type="match status" value="1"/>
</dbReference>
<dbReference type="Proteomes" id="UP000228689">
    <property type="component" value="Unassembled WGS sequence"/>
</dbReference>
<keyword evidence="2" id="KW-0238">DNA-binding</keyword>
<keyword evidence="2" id="KW-0227">DNA damage</keyword>
<dbReference type="Gene3D" id="3.30.1490.100">
    <property type="entry name" value="DNA polymerase, Y-family, little finger domain"/>
    <property type="match status" value="1"/>
</dbReference>
<evidence type="ECO:0000313" key="4">
    <source>
        <dbReference type="EMBL" id="PIY95219.1"/>
    </source>
</evidence>
<accession>A0A2M7REQ1</accession>
<dbReference type="SUPFAM" id="SSF56672">
    <property type="entry name" value="DNA/RNA polymerases"/>
    <property type="match status" value="1"/>
</dbReference>
<organism evidence="4 5">
    <name type="scientific">Candidatus Komeilibacteria bacterium CG_4_10_14_0_8_um_filter_37_78</name>
    <dbReference type="NCBI Taxonomy" id="1974471"/>
    <lineage>
        <taxon>Bacteria</taxon>
        <taxon>Candidatus Komeiliibacteriota</taxon>
    </lineage>
</organism>
<keyword evidence="2" id="KW-0234">DNA repair</keyword>
<comment type="function">
    <text evidence="2">Poorly processive, error-prone DNA polymerase involved in untargeted mutagenesis. Copies undamaged DNA at stalled replication forks, which arise in vivo from mismatched or misaligned primer ends. These misaligned primers can be extended by PolIV. Exhibits no 3'-5' exonuclease (proofreading) activity. May be involved in translesional synthesis, in conjunction with the beta clamp from PolIII.</text>
</comment>
<dbReference type="InterPro" id="IPR050116">
    <property type="entry name" value="DNA_polymerase-Y"/>
</dbReference>
<dbReference type="Pfam" id="PF11799">
    <property type="entry name" value="IMS_C"/>
    <property type="match status" value="1"/>
</dbReference>
<keyword evidence="2" id="KW-0808">Transferase</keyword>